<evidence type="ECO:0000313" key="2">
    <source>
        <dbReference type="Proteomes" id="UP000694892"/>
    </source>
</evidence>
<sequence>MSLSCPELKGTWISHGQKLDPEPNTGIGASLAQKCFHWLLICDPAVDYWPQVLRNLTVSSWSVVSRSLC</sequence>
<dbReference type="AlphaFoldDB" id="A0A974CAI7"/>
<evidence type="ECO:0000313" key="1">
    <source>
        <dbReference type="EMBL" id="OCT69674.1"/>
    </source>
</evidence>
<proteinExistence type="predicted"/>
<gene>
    <name evidence="1" type="ORF">XELAEV_18036598mg</name>
</gene>
<protein>
    <submittedName>
        <fullName evidence="1">Uncharacterized protein</fullName>
    </submittedName>
</protein>
<dbReference type="EMBL" id="CM004479">
    <property type="protein sequence ID" value="OCT69674.1"/>
    <property type="molecule type" value="Genomic_DNA"/>
</dbReference>
<organism evidence="1 2">
    <name type="scientific">Xenopus laevis</name>
    <name type="common">African clawed frog</name>
    <dbReference type="NCBI Taxonomy" id="8355"/>
    <lineage>
        <taxon>Eukaryota</taxon>
        <taxon>Metazoa</taxon>
        <taxon>Chordata</taxon>
        <taxon>Craniata</taxon>
        <taxon>Vertebrata</taxon>
        <taxon>Euteleostomi</taxon>
        <taxon>Amphibia</taxon>
        <taxon>Batrachia</taxon>
        <taxon>Anura</taxon>
        <taxon>Pipoidea</taxon>
        <taxon>Pipidae</taxon>
        <taxon>Xenopodinae</taxon>
        <taxon>Xenopus</taxon>
        <taxon>Xenopus</taxon>
    </lineage>
</organism>
<name>A0A974CAI7_XENLA</name>
<reference evidence="2" key="1">
    <citation type="journal article" date="2016" name="Nature">
        <title>Genome evolution in the allotetraploid frog Xenopus laevis.</title>
        <authorList>
            <person name="Session A.M."/>
            <person name="Uno Y."/>
            <person name="Kwon T."/>
            <person name="Chapman J.A."/>
            <person name="Toyoda A."/>
            <person name="Takahashi S."/>
            <person name="Fukui A."/>
            <person name="Hikosaka A."/>
            <person name="Suzuki A."/>
            <person name="Kondo M."/>
            <person name="van Heeringen S.J."/>
            <person name="Quigley I."/>
            <person name="Heinz S."/>
            <person name="Ogino H."/>
            <person name="Ochi H."/>
            <person name="Hellsten U."/>
            <person name="Lyons J.B."/>
            <person name="Simakov O."/>
            <person name="Putnam N."/>
            <person name="Stites J."/>
            <person name="Kuroki Y."/>
            <person name="Tanaka T."/>
            <person name="Michiue T."/>
            <person name="Watanabe M."/>
            <person name="Bogdanovic O."/>
            <person name="Lister R."/>
            <person name="Georgiou G."/>
            <person name="Paranjpe S.S."/>
            <person name="van Kruijsbergen I."/>
            <person name="Shu S."/>
            <person name="Carlson J."/>
            <person name="Kinoshita T."/>
            <person name="Ohta Y."/>
            <person name="Mawaribuchi S."/>
            <person name="Jenkins J."/>
            <person name="Grimwood J."/>
            <person name="Schmutz J."/>
            <person name="Mitros T."/>
            <person name="Mozaffari S.V."/>
            <person name="Suzuki Y."/>
            <person name="Haramoto Y."/>
            <person name="Yamamoto T.S."/>
            <person name="Takagi C."/>
            <person name="Heald R."/>
            <person name="Miller K."/>
            <person name="Haudenschild C."/>
            <person name="Kitzman J."/>
            <person name="Nakayama T."/>
            <person name="Izutsu Y."/>
            <person name="Robert J."/>
            <person name="Fortriede J."/>
            <person name="Burns K."/>
            <person name="Lotay V."/>
            <person name="Karimi K."/>
            <person name="Yasuoka Y."/>
            <person name="Dichmann D.S."/>
            <person name="Flajnik M.F."/>
            <person name="Houston D.W."/>
            <person name="Shendure J."/>
            <person name="DuPasquier L."/>
            <person name="Vize P.D."/>
            <person name="Zorn A.M."/>
            <person name="Ito M."/>
            <person name="Marcotte E.M."/>
            <person name="Wallingford J.B."/>
            <person name="Ito Y."/>
            <person name="Asashima M."/>
            <person name="Ueno N."/>
            <person name="Matsuda Y."/>
            <person name="Veenstra G.J."/>
            <person name="Fujiyama A."/>
            <person name="Harland R.M."/>
            <person name="Taira M."/>
            <person name="Rokhsar D.S."/>
        </authorList>
    </citation>
    <scope>NUCLEOTIDE SEQUENCE [LARGE SCALE GENOMIC DNA]</scope>
    <source>
        <strain evidence="2">J</strain>
    </source>
</reference>
<accession>A0A974CAI7</accession>
<dbReference type="Proteomes" id="UP000694892">
    <property type="component" value="Chromosome 7S"/>
</dbReference>